<dbReference type="GO" id="GO:0008926">
    <property type="term" value="F:mannitol-1-phosphate 5-dehydrogenase activity"/>
    <property type="evidence" value="ECO:0007669"/>
    <property type="project" value="UniProtKB-EC"/>
</dbReference>
<evidence type="ECO:0000313" key="3">
    <source>
        <dbReference type="EMBL" id="MDQ0469867.1"/>
    </source>
</evidence>
<keyword evidence="4" id="KW-1185">Reference proteome</keyword>
<dbReference type="PANTHER" id="PTHR30524">
    <property type="entry name" value="MANNITOL-1-PHOSPHATE 5-DEHYDROGENASE"/>
    <property type="match status" value="1"/>
</dbReference>
<keyword evidence="1 3" id="KW-0560">Oxidoreductase</keyword>
<dbReference type="Proteomes" id="UP001242480">
    <property type="component" value="Unassembled WGS sequence"/>
</dbReference>
<evidence type="ECO:0000313" key="4">
    <source>
        <dbReference type="Proteomes" id="UP001242480"/>
    </source>
</evidence>
<comment type="caution">
    <text evidence="3">The sequence shown here is derived from an EMBL/GenBank/DDBJ whole genome shotgun (WGS) entry which is preliminary data.</text>
</comment>
<dbReference type="Pfam" id="PF01232">
    <property type="entry name" value="Mannitol_dh"/>
    <property type="match status" value="1"/>
</dbReference>
<dbReference type="SUPFAM" id="SSF48179">
    <property type="entry name" value="6-phosphogluconate dehydrogenase C-terminal domain-like"/>
    <property type="match status" value="1"/>
</dbReference>
<dbReference type="InterPro" id="IPR013328">
    <property type="entry name" value="6PGD_dom2"/>
</dbReference>
<reference evidence="3 4" key="1">
    <citation type="submission" date="2023-07" db="EMBL/GenBank/DDBJ databases">
        <title>Genomic Encyclopedia of Type Strains, Phase IV (KMG-IV): sequencing the most valuable type-strain genomes for metagenomic binning, comparative biology and taxonomic classification.</title>
        <authorList>
            <person name="Goeker M."/>
        </authorList>
    </citation>
    <scope>NUCLEOTIDE SEQUENCE [LARGE SCALE GENOMIC DNA]</scope>
    <source>
        <strain evidence="3 4">DSM 19619</strain>
    </source>
</reference>
<dbReference type="EMBL" id="JAUSVX010000004">
    <property type="protein sequence ID" value="MDQ0469867.1"/>
    <property type="molecule type" value="Genomic_DNA"/>
</dbReference>
<dbReference type="Gene3D" id="1.10.1040.10">
    <property type="entry name" value="N-(1-d-carboxylethyl)-l-norvaline Dehydrogenase, domain 2"/>
    <property type="match status" value="1"/>
</dbReference>
<feature type="domain" description="Mannitol dehydrogenase N-terminal" evidence="2">
    <location>
        <begin position="1"/>
        <end position="159"/>
    </location>
</feature>
<dbReference type="Gene3D" id="3.40.50.720">
    <property type="entry name" value="NAD(P)-binding Rossmann-like Domain"/>
    <property type="match status" value="1"/>
</dbReference>
<dbReference type="InterPro" id="IPR013131">
    <property type="entry name" value="Mannitol_DH_N"/>
</dbReference>
<gene>
    <name evidence="3" type="ORF">QO011_002883</name>
</gene>
<sequence length="367" mass="39154">MEAIHFGGGALGRGLVVPRLVEAGWTVTVVDPLPDLVEALDRQGGYGLEMQEGGATREIRVPIARALHPERDRAELMRRLGEAPLVTTAVRKENLAGVARQLVAAGAGRAAPCTLLGCENVEAVDEALTQALIAAGIAGEALARLHIPRTVVDRICANAWPASTTIRTETYGELAASRAGPTIPGIEAAQSIDALFDRKRYLVNSLADAAAILGRSRGDTLLSQAFGDGALLAELTPFVDALQRHLALEHGLDRDGLVRYAATSRERLANGFIPRRLDTVARDLWRKMQPGERFFAPLIALRRRGEAVEAALDVLARLVRLSAALEGAPGHPAFGPAELRAVADRHGEDPALRSVYRDTADRIGKGG</sequence>
<dbReference type="InterPro" id="IPR036291">
    <property type="entry name" value="NAD(P)-bd_dom_sf"/>
</dbReference>
<name>A0ABU0J6H9_9HYPH</name>
<dbReference type="InterPro" id="IPR008927">
    <property type="entry name" value="6-PGluconate_DH-like_C_sf"/>
</dbReference>
<proteinExistence type="predicted"/>
<dbReference type="PANTHER" id="PTHR30524:SF0">
    <property type="entry name" value="ALTRONATE OXIDOREDUCTASE-RELATED"/>
    <property type="match status" value="1"/>
</dbReference>
<evidence type="ECO:0000256" key="1">
    <source>
        <dbReference type="ARBA" id="ARBA00023002"/>
    </source>
</evidence>
<dbReference type="SUPFAM" id="SSF51735">
    <property type="entry name" value="NAD(P)-binding Rossmann-fold domains"/>
    <property type="match status" value="1"/>
</dbReference>
<organism evidence="3 4">
    <name type="scientific">Labrys wisconsinensis</name>
    <dbReference type="NCBI Taxonomy" id="425677"/>
    <lineage>
        <taxon>Bacteria</taxon>
        <taxon>Pseudomonadati</taxon>
        <taxon>Pseudomonadota</taxon>
        <taxon>Alphaproteobacteria</taxon>
        <taxon>Hyphomicrobiales</taxon>
        <taxon>Xanthobacteraceae</taxon>
        <taxon>Labrys</taxon>
    </lineage>
</organism>
<accession>A0ABU0J6H9</accession>
<evidence type="ECO:0000259" key="2">
    <source>
        <dbReference type="Pfam" id="PF01232"/>
    </source>
</evidence>
<dbReference type="EC" id="1.1.1.17" evidence="3"/>
<protein>
    <submittedName>
        <fullName evidence="3">Mannitol-1-phosphate 5-dehydrogenase</fullName>
        <ecNumber evidence="3">1.1.1.17</ecNumber>
    </submittedName>
</protein>